<name>A0A7S3LMA8_9STRA</name>
<dbReference type="EMBL" id="HBIN01003028">
    <property type="protein sequence ID" value="CAE0431722.1"/>
    <property type="molecule type" value="Transcribed_RNA"/>
</dbReference>
<organism evidence="3">
    <name type="scientific">Aplanochytrium stocchinoi</name>
    <dbReference type="NCBI Taxonomy" id="215587"/>
    <lineage>
        <taxon>Eukaryota</taxon>
        <taxon>Sar</taxon>
        <taxon>Stramenopiles</taxon>
        <taxon>Bigyra</taxon>
        <taxon>Labyrinthulomycetes</taxon>
        <taxon>Thraustochytrida</taxon>
        <taxon>Thraustochytriidae</taxon>
        <taxon>Aplanochytrium</taxon>
    </lineage>
</organism>
<dbReference type="PANTHER" id="PTHR48081">
    <property type="entry name" value="AB HYDROLASE SUPERFAMILY PROTEIN C4A8.06C"/>
    <property type="match status" value="1"/>
</dbReference>
<reference evidence="3" key="1">
    <citation type="submission" date="2021-01" db="EMBL/GenBank/DDBJ databases">
        <authorList>
            <person name="Corre E."/>
            <person name="Pelletier E."/>
            <person name="Niang G."/>
            <person name="Scheremetjew M."/>
            <person name="Finn R."/>
            <person name="Kale V."/>
            <person name="Holt S."/>
            <person name="Cochrane G."/>
            <person name="Meng A."/>
            <person name="Brown T."/>
            <person name="Cohen L."/>
        </authorList>
    </citation>
    <scope>NUCLEOTIDE SEQUENCE</scope>
    <source>
        <strain evidence="3">GSBS06</strain>
    </source>
</reference>
<keyword evidence="1" id="KW-0378">Hydrolase</keyword>
<feature type="domain" description="Alpha/beta hydrolase fold-3" evidence="2">
    <location>
        <begin position="160"/>
        <end position="383"/>
    </location>
</feature>
<dbReference type="SUPFAM" id="SSF53474">
    <property type="entry name" value="alpha/beta-Hydrolases"/>
    <property type="match status" value="1"/>
</dbReference>
<evidence type="ECO:0000313" key="3">
    <source>
        <dbReference type="EMBL" id="CAE0431722.1"/>
    </source>
</evidence>
<dbReference type="InterPro" id="IPR013094">
    <property type="entry name" value="AB_hydrolase_3"/>
</dbReference>
<evidence type="ECO:0000256" key="1">
    <source>
        <dbReference type="ARBA" id="ARBA00022801"/>
    </source>
</evidence>
<dbReference type="AlphaFoldDB" id="A0A7S3LMA8"/>
<dbReference type="Gene3D" id="3.40.50.1820">
    <property type="entry name" value="alpha/beta hydrolase"/>
    <property type="match status" value="1"/>
</dbReference>
<dbReference type="GO" id="GO:0016787">
    <property type="term" value="F:hydrolase activity"/>
    <property type="evidence" value="ECO:0007669"/>
    <property type="project" value="UniProtKB-KW"/>
</dbReference>
<dbReference type="PANTHER" id="PTHR48081:SF8">
    <property type="entry name" value="ALPHA_BETA HYDROLASE FOLD-3 DOMAIN-CONTAINING PROTEIN-RELATED"/>
    <property type="match status" value="1"/>
</dbReference>
<proteinExistence type="predicted"/>
<accession>A0A7S3LMA8</accession>
<protein>
    <recommendedName>
        <fullName evidence="2">Alpha/beta hydrolase fold-3 domain-containing protein</fullName>
    </recommendedName>
</protein>
<dbReference type="InterPro" id="IPR050300">
    <property type="entry name" value="GDXG_lipolytic_enzyme"/>
</dbReference>
<sequence length="410" mass="45811">MQAKRISKLFSLLPQLSTRTRRSLQALLAAVFAYNVYLERAGRQHMNWATCSFHAVVFLVRKAVRLIILRLIAIESDHPYWNGLEELIIGTIGFFARLSNVDGVRRIVTPIAKLMRIVHHTAGHLTMTQMDLGLGKNENDAVWMTLKKGEMPTDENMSVILYFHGGGYCFGTADMYAGAHTQLLTLMRDQGVKVGILSIEYPLAPEAKFPEPLEWAIRAYDVVVTKMNICPSRIIIGGDSAGGGLACRSALHAHELSSVRKPMRRLAGLVLISPWVNHSCDSESHKENSHVDYLSGCSQSHDVSKEVMKSFTEAYCEDVHEALTDPHVSLLHMPSLVGLPPIMVTVGKKEVFRDDILLFCEKAMNDKVPVKTHVGESMPHIYHLLWPLFKIESDAALQQVADFCVQRLTA</sequence>
<dbReference type="Pfam" id="PF07859">
    <property type="entry name" value="Abhydrolase_3"/>
    <property type="match status" value="1"/>
</dbReference>
<dbReference type="InterPro" id="IPR029058">
    <property type="entry name" value="AB_hydrolase_fold"/>
</dbReference>
<evidence type="ECO:0000259" key="2">
    <source>
        <dbReference type="Pfam" id="PF07859"/>
    </source>
</evidence>
<gene>
    <name evidence="3" type="ORF">ASTO00021_LOCUS2059</name>
</gene>